<organism evidence="2 3">
    <name type="scientific">Ollibium composti</name>
    <dbReference type="NCBI Taxonomy" id="2675109"/>
    <lineage>
        <taxon>Bacteria</taxon>
        <taxon>Pseudomonadati</taxon>
        <taxon>Pseudomonadota</taxon>
        <taxon>Alphaproteobacteria</taxon>
        <taxon>Hyphomicrobiales</taxon>
        <taxon>Phyllobacteriaceae</taxon>
        <taxon>Ollibium</taxon>
    </lineage>
</organism>
<evidence type="ECO:0000313" key="2">
    <source>
        <dbReference type="EMBL" id="THF57816.1"/>
    </source>
</evidence>
<dbReference type="EMBL" id="SSNY01000004">
    <property type="protein sequence ID" value="THF57816.1"/>
    <property type="molecule type" value="Genomic_DNA"/>
</dbReference>
<feature type="domain" description="HTH marR-type" evidence="1">
    <location>
        <begin position="39"/>
        <end position="171"/>
    </location>
</feature>
<dbReference type="SUPFAM" id="SSF46785">
    <property type="entry name" value="Winged helix' DNA-binding domain"/>
    <property type="match status" value="1"/>
</dbReference>
<dbReference type="PANTHER" id="PTHR33164:SF13">
    <property type="entry name" value="4-HYDROXYPHENYLACETATE CATABOLISM PROTEIN"/>
    <property type="match status" value="1"/>
</dbReference>
<protein>
    <submittedName>
        <fullName evidence="2">Homoprotocatechuate degradation operon regulator HpaR</fullName>
    </submittedName>
</protein>
<dbReference type="InterPro" id="IPR000835">
    <property type="entry name" value="HTH_MarR-typ"/>
</dbReference>
<sequence>MARAGLPLAARVGYSVSGVRFLFGDHRCPEGILLPPSTRRSLPMALLRAREVIMAHFRPMLARHDITEQQWRVLRMLAEAGPLEATELANQASILPPSLTRIIKAMEERKFITRSRVKDDGRRARLAISPAGLALIEELAPERVAIYDAIEKRFGVEQHEKLLDMLDGLIQSQNGELP</sequence>
<keyword evidence="3" id="KW-1185">Reference proteome</keyword>
<dbReference type="PROSITE" id="PS50995">
    <property type="entry name" value="HTH_MARR_2"/>
    <property type="match status" value="1"/>
</dbReference>
<name>A0ABY2Q7V0_9HYPH</name>
<accession>A0ABY2Q7V0</accession>
<dbReference type="InterPro" id="IPR039422">
    <property type="entry name" value="MarR/SlyA-like"/>
</dbReference>
<dbReference type="SMART" id="SM00347">
    <property type="entry name" value="HTH_MARR"/>
    <property type="match status" value="1"/>
</dbReference>
<proteinExistence type="predicted"/>
<dbReference type="InterPro" id="IPR036390">
    <property type="entry name" value="WH_DNA-bd_sf"/>
</dbReference>
<dbReference type="PANTHER" id="PTHR33164">
    <property type="entry name" value="TRANSCRIPTIONAL REGULATOR, MARR FAMILY"/>
    <property type="match status" value="1"/>
</dbReference>
<evidence type="ECO:0000313" key="3">
    <source>
        <dbReference type="Proteomes" id="UP000306441"/>
    </source>
</evidence>
<comment type="caution">
    <text evidence="2">The sequence shown here is derived from an EMBL/GenBank/DDBJ whole genome shotgun (WGS) entry which is preliminary data.</text>
</comment>
<evidence type="ECO:0000259" key="1">
    <source>
        <dbReference type="PROSITE" id="PS50995"/>
    </source>
</evidence>
<gene>
    <name evidence="2" type="primary">hpaR</name>
    <name evidence="2" type="ORF">E6C48_08705</name>
</gene>
<dbReference type="Proteomes" id="UP000306441">
    <property type="component" value="Unassembled WGS sequence"/>
</dbReference>
<dbReference type="Pfam" id="PF01047">
    <property type="entry name" value="MarR"/>
    <property type="match status" value="1"/>
</dbReference>
<dbReference type="InterPro" id="IPR036388">
    <property type="entry name" value="WH-like_DNA-bd_sf"/>
</dbReference>
<dbReference type="InterPro" id="IPR012712">
    <property type="entry name" value="HpaR/FarR"/>
</dbReference>
<reference evidence="2 3" key="1">
    <citation type="submission" date="2019-04" db="EMBL/GenBank/DDBJ databases">
        <title>Mesorhizobium composti sp. nov., isolated from compost.</title>
        <authorList>
            <person name="Lin S.-Y."/>
            <person name="Hameed A."/>
            <person name="Hsieh Y.-T."/>
            <person name="Young C.-C."/>
        </authorList>
    </citation>
    <scope>NUCLEOTIDE SEQUENCE [LARGE SCALE GENOMIC DNA]</scope>
    <source>
        <strain evidence="2 3">CC-YTH430</strain>
    </source>
</reference>
<dbReference type="Gene3D" id="1.10.10.10">
    <property type="entry name" value="Winged helix-like DNA-binding domain superfamily/Winged helix DNA-binding domain"/>
    <property type="match status" value="1"/>
</dbReference>
<dbReference type="NCBIfam" id="TIGR02337">
    <property type="entry name" value="HpaR"/>
    <property type="match status" value="1"/>
</dbReference>